<dbReference type="EMBL" id="JANBOH010000014">
    <property type="protein sequence ID" value="KAJ1647982.1"/>
    <property type="molecule type" value="Genomic_DNA"/>
</dbReference>
<evidence type="ECO:0000256" key="1">
    <source>
        <dbReference type="ARBA" id="ARBA00004592"/>
    </source>
</evidence>
<evidence type="ECO:0000256" key="4">
    <source>
        <dbReference type="ARBA" id="ARBA00022737"/>
    </source>
</evidence>
<dbReference type="SUPFAM" id="SSF48371">
    <property type="entry name" value="ARM repeat"/>
    <property type="match status" value="1"/>
</dbReference>
<dbReference type="InterPro" id="IPR045156">
    <property type="entry name" value="Vac8"/>
</dbReference>
<feature type="repeat" description="ARM" evidence="8">
    <location>
        <begin position="359"/>
        <end position="401"/>
    </location>
</feature>
<keyword evidence="10" id="KW-1185">Reference proteome</keyword>
<evidence type="ECO:0000256" key="3">
    <source>
        <dbReference type="ARBA" id="ARBA00022554"/>
    </source>
</evidence>
<feature type="repeat" description="ARM" evidence="8">
    <location>
        <begin position="152"/>
        <end position="194"/>
    </location>
</feature>
<evidence type="ECO:0000256" key="7">
    <source>
        <dbReference type="ARBA" id="ARBA00026209"/>
    </source>
</evidence>
<dbReference type="GO" id="GO:0071562">
    <property type="term" value="P:nucleus-vacuole junction assembly"/>
    <property type="evidence" value="ECO:0007669"/>
    <property type="project" value="InterPro"/>
</dbReference>
<dbReference type="InterPro" id="IPR000225">
    <property type="entry name" value="Armadillo"/>
</dbReference>
<evidence type="ECO:0000313" key="9">
    <source>
        <dbReference type="EMBL" id="KAJ1647982.1"/>
    </source>
</evidence>
<organism evidence="9 10">
    <name type="scientific">Coemansia asiatica</name>
    <dbReference type="NCBI Taxonomy" id="1052880"/>
    <lineage>
        <taxon>Eukaryota</taxon>
        <taxon>Fungi</taxon>
        <taxon>Fungi incertae sedis</taxon>
        <taxon>Zoopagomycota</taxon>
        <taxon>Kickxellomycotina</taxon>
        <taxon>Kickxellomycetes</taxon>
        <taxon>Kickxellales</taxon>
        <taxon>Kickxellaceae</taxon>
        <taxon>Coemansia</taxon>
    </lineage>
</organism>
<feature type="repeat" description="ARM" evidence="8">
    <location>
        <begin position="234"/>
        <end position="271"/>
    </location>
</feature>
<keyword evidence="3" id="KW-0926">Vacuole</keyword>
<gene>
    <name evidence="9" type="primary">VAC8_1</name>
    <name evidence="9" type="ORF">LPJ64_000667</name>
</gene>
<dbReference type="GO" id="GO:0000329">
    <property type="term" value="C:fungal-type vacuole membrane"/>
    <property type="evidence" value="ECO:0007669"/>
    <property type="project" value="TreeGrafter"/>
</dbReference>
<dbReference type="InterPro" id="IPR011989">
    <property type="entry name" value="ARM-like"/>
</dbReference>
<keyword evidence="4" id="KW-0677">Repeat</keyword>
<dbReference type="Proteomes" id="UP001145021">
    <property type="component" value="Unassembled WGS sequence"/>
</dbReference>
<dbReference type="Pfam" id="PF00514">
    <property type="entry name" value="Arm"/>
    <property type="match status" value="5"/>
</dbReference>
<protein>
    <recommendedName>
        <fullName evidence="7">Vacuolar protein 8</fullName>
    </recommendedName>
</protein>
<dbReference type="InterPro" id="IPR016024">
    <property type="entry name" value="ARM-type_fold"/>
</dbReference>
<keyword evidence="6" id="KW-0449">Lipoprotein</keyword>
<reference evidence="9" key="1">
    <citation type="submission" date="2022-07" db="EMBL/GenBank/DDBJ databases">
        <title>Phylogenomic reconstructions and comparative analyses of Kickxellomycotina fungi.</title>
        <authorList>
            <person name="Reynolds N.K."/>
            <person name="Stajich J.E."/>
            <person name="Barry K."/>
            <person name="Grigoriev I.V."/>
            <person name="Crous P."/>
            <person name="Smith M.E."/>
        </authorList>
    </citation>
    <scope>NUCLEOTIDE SEQUENCE</scope>
    <source>
        <strain evidence="9">NBRC 105413</strain>
    </source>
</reference>
<dbReference type="PANTHER" id="PTHR47249:SF1">
    <property type="entry name" value="VACUOLAR PROTEIN 8"/>
    <property type="match status" value="1"/>
</dbReference>
<dbReference type="AlphaFoldDB" id="A0A9W8CKN8"/>
<evidence type="ECO:0000256" key="8">
    <source>
        <dbReference type="PROSITE-ProRule" id="PRU00259"/>
    </source>
</evidence>
<feature type="repeat" description="ARM" evidence="8">
    <location>
        <begin position="193"/>
        <end position="235"/>
    </location>
</feature>
<comment type="similarity">
    <text evidence="2">Belongs to the beta-catenin family.</text>
</comment>
<keyword evidence="5" id="KW-0472">Membrane</keyword>
<dbReference type="GO" id="GO:0043495">
    <property type="term" value="F:protein-membrane adaptor activity"/>
    <property type="evidence" value="ECO:0007669"/>
    <property type="project" value="InterPro"/>
</dbReference>
<dbReference type="SUPFAM" id="SSF48431">
    <property type="entry name" value="Lipovitellin-phosvitin complex, superhelical domain"/>
    <property type="match status" value="1"/>
</dbReference>
<evidence type="ECO:0000256" key="6">
    <source>
        <dbReference type="ARBA" id="ARBA00023288"/>
    </source>
</evidence>
<dbReference type="Gene3D" id="1.25.10.10">
    <property type="entry name" value="Leucine-rich Repeat Variant"/>
    <property type="match status" value="4"/>
</dbReference>
<evidence type="ECO:0000256" key="2">
    <source>
        <dbReference type="ARBA" id="ARBA00005462"/>
    </source>
</evidence>
<dbReference type="GO" id="GO:0000045">
    <property type="term" value="P:autophagosome assembly"/>
    <property type="evidence" value="ECO:0007669"/>
    <property type="project" value="TreeGrafter"/>
</dbReference>
<name>A0A9W8CKN8_9FUNG</name>
<feature type="repeat" description="ARM" evidence="8">
    <location>
        <begin position="318"/>
        <end position="360"/>
    </location>
</feature>
<evidence type="ECO:0000256" key="5">
    <source>
        <dbReference type="ARBA" id="ARBA00023136"/>
    </source>
</evidence>
<comment type="caution">
    <text evidence="9">The sequence shown here is derived from an EMBL/GenBank/DDBJ whole genome shotgun (WGS) entry which is preliminary data.</text>
</comment>
<feature type="repeat" description="ARM" evidence="8">
    <location>
        <begin position="111"/>
        <end position="153"/>
    </location>
</feature>
<proteinExistence type="inferred from homology"/>
<dbReference type="InterPro" id="IPR011030">
    <property type="entry name" value="Lipovitellin_superhlx_dom"/>
</dbReference>
<evidence type="ECO:0000313" key="10">
    <source>
        <dbReference type="Proteomes" id="UP001145021"/>
    </source>
</evidence>
<comment type="subcellular location">
    <subcellularLocation>
        <location evidence="1">Vacuole membrane</location>
        <topology evidence="1">Lipid-anchor</topology>
    </subcellularLocation>
</comment>
<dbReference type="SMART" id="SM00185">
    <property type="entry name" value="ARM"/>
    <property type="match status" value="9"/>
</dbReference>
<dbReference type="PANTHER" id="PTHR47249">
    <property type="entry name" value="VACUOLAR PROTEIN 8"/>
    <property type="match status" value="1"/>
</dbReference>
<sequence length="648" mass="68542">MGGSVSSTLGAVSCCTGGNSAYGARTSSRQATKDYNSERQALLGGDRTDEHQAVAALSRLFETSSRVNVYEGDALRALTTLAKSDVHQLQLSAATAFSEVSAYDVRAVSGEAISTVLGLLQSSHADVQQGAGAALGNLASNVENKRMIVEKGGLQHLVRQMMSPNTDAQADAAGCITNLATDIELKNAVALSGALIPLVRLAGNGDLRVQRNAAGALLNMTHTTEHRRLLVDAGAVAVLVSLLETTDSNTRYYAVTALSNVAADESGRQVLWSTEPTLVDLLIEMTDRVPVRTQAQATLALRNLASDPRFQTYIVIRGAAPALLPMLRSPHPALVSAAAACLRNLSIDAANEKPIIAAGLLPPLTALISGNDRDVQCHALATLRNLAANGGEDKQALLDAGLFDHLRTALSAPQCAPQVSCEIAAALSVFAASMELWLPIVEQGLCRNLVRLLRSPDKDTEYNACLALRALATKRMPEVFEELMHLWVVRAEPRAGLRAYVLRVLTMPEYARSPIRAIALWLVMALLGCVRVDLRKRIVADCQLMAAVEDIARARVACCSSVSTASDTCSVASSAFSRAELVAVGKGRLADGHNHGFMAASPCSEPTVASDLGSPSEADCGEEATFHTWSLACQVVALLHREPAAAAF</sequence>
<accession>A0A9W8CKN8</accession>
<dbReference type="PROSITE" id="PS50176">
    <property type="entry name" value="ARM_REPEAT"/>
    <property type="match status" value="6"/>
</dbReference>